<keyword evidence="3" id="KW-1185">Reference proteome</keyword>
<evidence type="ECO:0000313" key="3">
    <source>
        <dbReference type="Proteomes" id="UP001302494"/>
    </source>
</evidence>
<evidence type="ECO:0000259" key="1">
    <source>
        <dbReference type="Pfam" id="PF11141"/>
    </source>
</evidence>
<dbReference type="EMBL" id="CP116968">
    <property type="protein sequence ID" value="WNM61539.1"/>
    <property type="molecule type" value="Genomic_DNA"/>
</dbReference>
<protein>
    <submittedName>
        <fullName evidence="2">DUF2914 domain-containing protein</fullName>
    </submittedName>
</protein>
<dbReference type="Proteomes" id="UP001302494">
    <property type="component" value="Chromosome"/>
</dbReference>
<gene>
    <name evidence="2" type="ORF">PQG83_17535</name>
</gene>
<proteinExistence type="predicted"/>
<evidence type="ECO:0000313" key="2">
    <source>
        <dbReference type="EMBL" id="WNM61539.1"/>
    </source>
</evidence>
<sequence>MGDRVKHIFSGIGLIIGLAGTPLLAQADFLVKTVVLSKDVKKRTPQGIFLPPAYCEKDKNGQAAIPEVQTSKTSHVIFWTKIEATSTGKIRHSWHHKTDGTWTKISEVDIPIQPSPGYRMWSRKSLHPDLHIGEWMIVVAPSKEPDRILCIARFTVK</sequence>
<feature type="domain" description="DUF2914" evidence="1">
    <location>
        <begin position="89"/>
        <end position="156"/>
    </location>
</feature>
<reference evidence="2 3" key="1">
    <citation type="submission" date="2023-01" db="EMBL/GenBank/DDBJ databases">
        <title>Cultivation and genomic characterization of new, ubiquitous marine nitrite-oxidizing bacteria from the Nitrospirales.</title>
        <authorList>
            <person name="Mueller A.J."/>
            <person name="Daebeler A."/>
            <person name="Herbold C.W."/>
            <person name="Kirkegaard R.H."/>
            <person name="Daims H."/>
        </authorList>
    </citation>
    <scope>NUCLEOTIDE SEQUENCE [LARGE SCALE GENOMIC DNA]</scope>
    <source>
        <strain evidence="2 3">DK</strain>
    </source>
</reference>
<dbReference type="RefSeq" id="WP_312743842.1">
    <property type="nucleotide sequence ID" value="NZ_CP116968.1"/>
</dbReference>
<dbReference type="Pfam" id="PF11141">
    <property type="entry name" value="DUF2914"/>
    <property type="match status" value="1"/>
</dbReference>
<dbReference type="InterPro" id="IPR022606">
    <property type="entry name" value="DUF2914"/>
</dbReference>
<dbReference type="AlphaFoldDB" id="A0AA96GFU3"/>
<name>A0AA96GFU3_9BACT</name>
<dbReference type="KEGG" id="nneo:PQG83_17535"/>
<accession>A0AA96GFU3</accession>
<organism evidence="2 3">
    <name type="scientific">Candidatus Nitrospira neomarina</name>
    <dbReference type="NCBI Taxonomy" id="3020899"/>
    <lineage>
        <taxon>Bacteria</taxon>
        <taxon>Pseudomonadati</taxon>
        <taxon>Nitrospirota</taxon>
        <taxon>Nitrospiria</taxon>
        <taxon>Nitrospirales</taxon>
        <taxon>Nitrospiraceae</taxon>
        <taxon>Nitrospira</taxon>
    </lineage>
</organism>